<protein>
    <submittedName>
        <fullName evidence="1">Uncharacterized protein</fullName>
    </submittedName>
</protein>
<sequence length="90" mass="10398">MLGNSIKVELADMRALGSYWQAFQEMAKVSLRYTAERAKAKGRKVYAARVLYDIDGGERLLEPGWLVIVEDQDNERLFVDRSAEFKLMIR</sequence>
<accession>A0A4Z1EBZ2</accession>
<dbReference type="OrthoDB" id="3478551at2759"/>
<dbReference type="AlphaFoldDB" id="A0A4Z1EBZ2"/>
<name>A0A4Z1EBZ2_9HELO</name>
<dbReference type="Proteomes" id="UP000297777">
    <property type="component" value="Unassembled WGS sequence"/>
</dbReference>
<keyword evidence="2" id="KW-1185">Reference proteome</keyword>
<evidence type="ECO:0000313" key="1">
    <source>
        <dbReference type="EMBL" id="TGO09746.1"/>
    </source>
</evidence>
<reference evidence="1 2" key="1">
    <citation type="submission" date="2017-12" db="EMBL/GenBank/DDBJ databases">
        <title>Comparative genomics of Botrytis spp.</title>
        <authorList>
            <person name="Valero-Jimenez C.A."/>
            <person name="Tapia P."/>
            <person name="Veloso J."/>
            <person name="Silva-Moreno E."/>
            <person name="Staats M."/>
            <person name="Valdes J.H."/>
            <person name="Van Kan J.A.L."/>
        </authorList>
    </citation>
    <scope>NUCLEOTIDE SEQUENCE [LARGE SCALE GENOMIC DNA]</scope>
    <source>
        <strain evidence="1 2">Bt9001</strain>
    </source>
</reference>
<gene>
    <name evidence="1" type="ORF">BTUL_0155g00010</name>
</gene>
<evidence type="ECO:0000313" key="2">
    <source>
        <dbReference type="Proteomes" id="UP000297777"/>
    </source>
</evidence>
<organism evidence="1 2">
    <name type="scientific">Botrytis tulipae</name>
    <dbReference type="NCBI Taxonomy" id="87230"/>
    <lineage>
        <taxon>Eukaryota</taxon>
        <taxon>Fungi</taxon>
        <taxon>Dikarya</taxon>
        <taxon>Ascomycota</taxon>
        <taxon>Pezizomycotina</taxon>
        <taxon>Leotiomycetes</taxon>
        <taxon>Helotiales</taxon>
        <taxon>Sclerotiniaceae</taxon>
        <taxon>Botrytis</taxon>
    </lineage>
</organism>
<proteinExistence type="predicted"/>
<dbReference type="EMBL" id="PQXH01000155">
    <property type="protein sequence ID" value="TGO09746.1"/>
    <property type="molecule type" value="Genomic_DNA"/>
</dbReference>
<comment type="caution">
    <text evidence="1">The sequence shown here is derived from an EMBL/GenBank/DDBJ whole genome shotgun (WGS) entry which is preliminary data.</text>
</comment>